<organism evidence="2 3">
    <name type="scientific">Oryza meyeriana var. granulata</name>
    <dbReference type="NCBI Taxonomy" id="110450"/>
    <lineage>
        <taxon>Eukaryota</taxon>
        <taxon>Viridiplantae</taxon>
        <taxon>Streptophyta</taxon>
        <taxon>Embryophyta</taxon>
        <taxon>Tracheophyta</taxon>
        <taxon>Spermatophyta</taxon>
        <taxon>Magnoliopsida</taxon>
        <taxon>Liliopsida</taxon>
        <taxon>Poales</taxon>
        <taxon>Poaceae</taxon>
        <taxon>BOP clade</taxon>
        <taxon>Oryzoideae</taxon>
        <taxon>Oryzeae</taxon>
        <taxon>Oryzinae</taxon>
        <taxon>Oryza</taxon>
        <taxon>Oryza meyeriana</taxon>
    </lineage>
</organism>
<proteinExistence type="predicted"/>
<dbReference type="EMBL" id="SPHZ02000007">
    <property type="protein sequence ID" value="KAF0909392.1"/>
    <property type="molecule type" value="Genomic_DNA"/>
</dbReference>
<gene>
    <name evidence="2" type="ORF">E2562_035832</name>
</gene>
<evidence type="ECO:0000256" key="1">
    <source>
        <dbReference type="SAM" id="Phobius"/>
    </source>
</evidence>
<sequence>MGRVVLFDVEANMMEQGQTTTTMTRPPQNVSATPAVPIVAAGRTKRPEGLDCAGRTLLMIILIGGSLGVFVTCLVWAFERDQTVSERMMSVFLVLTGAAFEVTGYHIIRYAC</sequence>
<name>A0A6G1DAV0_9ORYZ</name>
<keyword evidence="3" id="KW-1185">Reference proteome</keyword>
<accession>A0A6G1DAV0</accession>
<keyword evidence="1" id="KW-0812">Transmembrane</keyword>
<reference evidence="2 3" key="1">
    <citation type="submission" date="2019-11" db="EMBL/GenBank/DDBJ databases">
        <title>Whole genome sequence of Oryza granulata.</title>
        <authorList>
            <person name="Li W."/>
        </authorList>
    </citation>
    <scope>NUCLEOTIDE SEQUENCE [LARGE SCALE GENOMIC DNA]</scope>
    <source>
        <strain evidence="3">cv. Menghai</strain>
        <tissue evidence="2">Leaf</tissue>
    </source>
</reference>
<evidence type="ECO:0000313" key="3">
    <source>
        <dbReference type="Proteomes" id="UP000479710"/>
    </source>
</evidence>
<keyword evidence="1" id="KW-0472">Membrane</keyword>
<feature type="transmembrane region" description="Helical" evidence="1">
    <location>
        <begin position="90"/>
        <end position="108"/>
    </location>
</feature>
<feature type="transmembrane region" description="Helical" evidence="1">
    <location>
        <begin position="57"/>
        <end position="78"/>
    </location>
</feature>
<keyword evidence="1" id="KW-1133">Transmembrane helix</keyword>
<comment type="caution">
    <text evidence="2">The sequence shown here is derived from an EMBL/GenBank/DDBJ whole genome shotgun (WGS) entry which is preliminary data.</text>
</comment>
<evidence type="ECO:0000313" key="2">
    <source>
        <dbReference type="EMBL" id="KAF0909392.1"/>
    </source>
</evidence>
<dbReference type="AlphaFoldDB" id="A0A6G1DAV0"/>
<dbReference type="Proteomes" id="UP000479710">
    <property type="component" value="Unassembled WGS sequence"/>
</dbReference>
<protein>
    <submittedName>
        <fullName evidence="2">Uncharacterized protein</fullName>
    </submittedName>
</protein>